<organism evidence="2 3">
    <name type="scientific">Roseisolibacter agri</name>
    <dbReference type="NCBI Taxonomy" id="2014610"/>
    <lineage>
        <taxon>Bacteria</taxon>
        <taxon>Pseudomonadati</taxon>
        <taxon>Gemmatimonadota</taxon>
        <taxon>Gemmatimonadia</taxon>
        <taxon>Gemmatimonadales</taxon>
        <taxon>Gemmatimonadaceae</taxon>
        <taxon>Roseisolibacter</taxon>
    </lineage>
</organism>
<dbReference type="PANTHER" id="PTHR30007">
    <property type="entry name" value="PHP DOMAIN PROTEIN"/>
    <property type="match status" value="1"/>
</dbReference>
<comment type="caution">
    <text evidence="2">The sequence shown here is derived from an EMBL/GenBank/DDBJ whole genome shotgun (WGS) entry which is preliminary data.</text>
</comment>
<dbReference type="InterPro" id="IPR025668">
    <property type="entry name" value="Tnp_DDE_dom"/>
</dbReference>
<evidence type="ECO:0000313" key="2">
    <source>
        <dbReference type="EMBL" id="GLC28589.1"/>
    </source>
</evidence>
<accession>A0AA37VGI2</accession>
<keyword evidence="3" id="KW-1185">Reference proteome</keyword>
<protein>
    <recommendedName>
        <fullName evidence="1">Transposase DDE domain-containing protein</fullName>
    </recommendedName>
</protein>
<feature type="domain" description="Transposase DDE" evidence="1">
    <location>
        <begin position="21"/>
        <end position="109"/>
    </location>
</feature>
<sequence>MEAVALLASVRIGTRRRPRLVLGDRAYSTGAIRRWARAHHVRLLVPERRDQLAWRARHGRRTCAFDAALYRARNVVERAVGWLKRWRRVATRAEKLAVTYRAAICLVLAARYATRYFSDTT</sequence>
<dbReference type="AlphaFoldDB" id="A0AA37VGI2"/>
<dbReference type="Pfam" id="PF13586">
    <property type="entry name" value="DDE_Tnp_1_2"/>
    <property type="match status" value="1"/>
</dbReference>
<proteinExistence type="predicted"/>
<dbReference type="Proteomes" id="UP001161325">
    <property type="component" value="Unassembled WGS sequence"/>
</dbReference>
<name>A0AA37VGI2_9BACT</name>
<dbReference type="PANTHER" id="PTHR30007:SF1">
    <property type="entry name" value="BLR1914 PROTEIN"/>
    <property type="match status" value="1"/>
</dbReference>
<evidence type="ECO:0000259" key="1">
    <source>
        <dbReference type="Pfam" id="PF13586"/>
    </source>
</evidence>
<dbReference type="EMBL" id="BRXS01000018">
    <property type="protein sequence ID" value="GLC28589.1"/>
    <property type="molecule type" value="Genomic_DNA"/>
</dbReference>
<reference evidence="2" key="1">
    <citation type="submission" date="2022-08" db="EMBL/GenBank/DDBJ databases">
        <title>Draft genome sequencing of Roseisolibacter agri AW1220.</title>
        <authorList>
            <person name="Tobiishi Y."/>
            <person name="Tonouchi A."/>
        </authorList>
    </citation>
    <scope>NUCLEOTIDE SEQUENCE</scope>
    <source>
        <strain evidence="2">AW1220</strain>
    </source>
</reference>
<evidence type="ECO:0000313" key="3">
    <source>
        <dbReference type="Proteomes" id="UP001161325"/>
    </source>
</evidence>
<gene>
    <name evidence="2" type="ORF">rosag_51020</name>
</gene>